<name>A0ABN9L1G2_9NEOB</name>
<evidence type="ECO:0000313" key="2">
    <source>
        <dbReference type="Proteomes" id="UP001176940"/>
    </source>
</evidence>
<dbReference type="SUPFAM" id="SSF56672">
    <property type="entry name" value="DNA/RNA polymerases"/>
    <property type="match status" value="1"/>
</dbReference>
<keyword evidence="2" id="KW-1185">Reference proteome</keyword>
<evidence type="ECO:0000313" key="1">
    <source>
        <dbReference type="EMBL" id="CAJ0927860.1"/>
    </source>
</evidence>
<organism evidence="1 2">
    <name type="scientific">Ranitomeya imitator</name>
    <name type="common">mimic poison frog</name>
    <dbReference type="NCBI Taxonomy" id="111125"/>
    <lineage>
        <taxon>Eukaryota</taxon>
        <taxon>Metazoa</taxon>
        <taxon>Chordata</taxon>
        <taxon>Craniata</taxon>
        <taxon>Vertebrata</taxon>
        <taxon>Euteleostomi</taxon>
        <taxon>Amphibia</taxon>
        <taxon>Batrachia</taxon>
        <taxon>Anura</taxon>
        <taxon>Neobatrachia</taxon>
        <taxon>Hyloidea</taxon>
        <taxon>Dendrobatidae</taxon>
        <taxon>Dendrobatinae</taxon>
        <taxon>Ranitomeya</taxon>
    </lineage>
</organism>
<dbReference type="PANTHER" id="PTHR33050">
    <property type="entry name" value="REVERSE TRANSCRIPTASE DOMAIN-CONTAINING PROTEIN"/>
    <property type="match status" value="1"/>
</dbReference>
<gene>
    <name evidence="1" type="ORF">RIMI_LOCUS3165172</name>
</gene>
<dbReference type="InterPro" id="IPR043502">
    <property type="entry name" value="DNA/RNA_pol_sf"/>
</dbReference>
<dbReference type="PANTHER" id="PTHR33050:SF8">
    <property type="entry name" value="REVERSE TRANSCRIPTASE DOMAIN-CONTAINING PROTEIN"/>
    <property type="match status" value="1"/>
</dbReference>
<accession>A0ABN9L1G2</accession>
<reference evidence="1" key="1">
    <citation type="submission" date="2023-07" db="EMBL/GenBank/DDBJ databases">
        <authorList>
            <person name="Stuckert A."/>
        </authorList>
    </citation>
    <scope>NUCLEOTIDE SEQUENCE</scope>
</reference>
<dbReference type="EMBL" id="CAUEEQ010004658">
    <property type="protein sequence ID" value="CAJ0927860.1"/>
    <property type="molecule type" value="Genomic_DNA"/>
</dbReference>
<comment type="caution">
    <text evidence="1">The sequence shown here is derived from an EMBL/GenBank/DDBJ whole genome shotgun (WGS) entry which is preliminary data.</text>
</comment>
<evidence type="ECO:0008006" key="3">
    <source>
        <dbReference type="Google" id="ProtNLM"/>
    </source>
</evidence>
<dbReference type="Proteomes" id="UP001176940">
    <property type="component" value="Unassembled WGS sequence"/>
</dbReference>
<protein>
    <recommendedName>
        <fullName evidence="3">Reverse transcriptase domain-containing protein</fullName>
    </recommendedName>
</protein>
<dbReference type="InterPro" id="IPR052055">
    <property type="entry name" value="Hepadnavirus_pol/RT"/>
</dbReference>
<proteinExistence type="predicted"/>
<sequence length="458" mass="50978">MERQGPMTPVAREASCLDTGAPIGEYPFIGAWGGERANINLSDTVANAKTGNRIYINPKLLQPAGLCRQPPPPRPDVCKDGLFCGVPPLGAHLDSAIKEQIWANDFIDIWSLVSTDQHSVDRERRLGDKTYERKPKVAKTINNWLQAFAVLGCITGEKHPESTFLEWVARKITRLTAITHYLDDFLIVGPAGSDICSTALAQFKDAMAHFGVPLSPEKTIGPVSVITFLGIEIDSVAMEFRLPKEKIDKLLDLISGCISVGKVTLTQMQSLLGSLNFACRVMPAGRIFSRRLMIATRGVRHRHHRIRITAHLRSVLNTWKLFLSNYNGRTCFQETECSNVDMGLFFAASSYTGFSVRFGNKLCAANWPAFWVSRKWNADSTLIELLPVAVAMEIWGPQLANKRIRLHLETVGGAHAMNYLASPSPLVLDLIRFIVLKCLTCIVWFKANASAMRMFMVY</sequence>